<organism evidence="2 3">
    <name type="scientific">Taxus chinensis</name>
    <name type="common">Chinese yew</name>
    <name type="synonym">Taxus wallichiana var. chinensis</name>
    <dbReference type="NCBI Taxonomy" id="29808"/>
    <lineage>
        <taxon>Eukaryota</taxon>
        <taxon>Viridiplantae</taxon>
        <taxon>Streptophyta</taxon>
        <taxon>Embryophyta</taxon>
        <taxon>Tracheophyta</taxon>
        <taxon>Spermatophyta</taxon>
        <taxon>Pinopsida</taxon>
        <taxon>Pinidae</taxon>
        <taxon>Conifers II</taxon>
        <taxon>Cupressales</taxon>
        <taxon>Taxaceae</taxon>
        <taxon>Taxus</taxon>
    </lineage>
</organism>
<evidence type="ECO:0000256" key="1">
    <source>
        <dbReference type="SAM" id="MobiDB-lite"/>
    </source>
</evidence>
<feature type="region of interest" description="Disordered" evidence="1">
    <location>
        <begin position="27"/>
        <end position="53"/>
    </location>
</feature>
<dbReference type="Proteomes" id="UP000824469">
    <property type="component" value="Unassembled WGS sequence"/>
</dbReference>
<name>A0AA38FJE8_TAXCH</name>
<comment type="caution">
    <text evidence="2">The sequence shown here is derived from an EMBL/GenBank/DDBJ whole genome shotgun (WGS) entry which is preliminary data.</text>
</comment>
<proteinExistence type="predicted"/>
<dbReference type="EMBL" id="JAHRHJ020000008">
    <property type="protein sequence ID" value="KAH9305096.1"/>
    <property type="molecule type" value="Genomic_DNA"/>
</dbReference>
<feature type="non-terminal residue" evidence="2">
    <location>
        <position position="1"/>
    </location>
</feature>
<sequence>MVDVASATKVAYVAVIVGIGPNYEATGGKVDVGSTEPDGSDVGVGSRVDGIDT</sequence>
<dbReference type="AlphaFoldDB" id="A0AA38FJE8"/>
<keyword evidence="3" id="KW-1185">Reference proteome</keyword>
<evidence type="ECO:0000313" key="2">
    <source>
        <dbReference type="EMBL" id="KAH9305096.1"/>
    </source>
</evidence>
<gene>
    <name evidence="2" type="ORF">KI387_009500</name>
</gene>
<feature type="non-terminal residue" evidence="2">
    <location>
        <position position="53"/>
    </location>
</feature>
<feature type="compositionally biased region" description="Low complexity" evidence="1">
    <location>
        <begin position="40"/>
        <end position="53"/>
    </location>
</feature>
<accession>A0AA38FJE8</accession>
<reference evidence="2 3" key="1">
    <citation type="journal article" date="2021" name="Nat. Plants">
        <title>The Taxus genome provides insights into paclitaxel biosynthesis.</title>
        <authorList>
            <person name="Xiong X."/>
            <person name="Gou J."/>
            <person name="Liao Q."/>
            <person name="Li Y."/>
            <person name="Zhou Q."/>
            <person name="Bi G."/>
            <person name="Li C."/>
            <person name="Du R."/>
            <person name="Wang X."/>
            <person name="Sun T."/>
            <person name="Guo L."/>
            <person name="Liang H."/>
            <person name="Lu P."/>
            <person name="Wu Y."/>
            <person name="Zhang Z."/>
            <person name="Ro D.K."/>
            <person name="Shang Y."/>
            <person name="Huang S."/>
            <person name="Yan J."/>
        </authorList>
    </citation>
    <scope>NUCLEOTIDE SEQUENCE [LARGE SCALE GENOMIC DNA]</scope>
    <source>
        <strain evidence="2">Ta-2019</strain>
    </source>
</reference>
<evidence type="ECO:0000313" key="3">
    <source>
        <dbReference type="Proteomes" id="UP000824469"/>
    </source>
</evidence>
<protein>
    <submittedName>
        <fullName evidence="2">Uncharacterized protein</fullName>
    </submittedName>
</protein>